<reference evidence="3" key="1">
    <citation type="journal article" date="2020" name="Fungal Divers.">
        <title>Resolving the Mortierellaceae phylogeny through synthesis of multi-gene phylogenetics and phylogenomics.</title>
        <authorList>
            <person name="Vandepol N."/>
            <person name="Liber J."/>
            <person name="Desiro A."/>
            <person name="Na H."/>
            <person name="Kennedy M."/>
            <person name="Barry K."/>
            <person name="Grigoriev I.V."/>
            <person name="Miller A.N."/>
            <person name="O'Donnell K."/>
            <person name="Stajich J.E."/>
            <person name="Bonito G."/>
        </authorList>
    </citation>
    <scope>NUCLEOTIDE SEQUENCE</scope>
    <source>
        <strain evidence="3">NRRL 2591</strain>
    </source>
</reference>
<name>A0A9P6K4S2_9FUNG</name>
<dbReference type="GO" id="GO:0005634">
    <property type="term" value="C:nucleus"/>
    <property type="evidence" value="ECO:0007669"/>
    <property type="project" value="TreeGrafter"/>
</dbReference>
<dbReference type="SMART" id="SM00717">
    <property type="entry name" value="SANT"/>
    <property type="match status" value="3"/>
</dbReference>
<dbReference type="InterPro" id="IPR009057">
    <property type="entry name" value="Homeodomain-like_sf"/>
</dbReference>
<gene>
    <name evidence="3" type="ORF">EC957_009062</name>
</gene>
<dbReference type="PANTHER" id="PTHR45614">
    <property type="entry name" value="MYB PROTEIN-RELATED"/>
    <property type="match status" value="1"/>
</dbReference>
<feature type="region of interest" description="Disordered" evidence="1">
    <location>
        <begin position="67"/>
        <end position="109"/>
    </location>
</feature>
<dbReference type="InterPro" id="IPR001005">
    <property type="entry name" value="SANT/Myb"/>
</dbReference>
<dbReference type="Gene3D" id="1.10.10.60">
    <property type="entry name" value="Homeodomain-like"/>
    <property type="match status" value="3"/>
</dbReference>
<dbReference type="EMBL" id="JAAAXW010000049">
    <property type="protein sequence ID" value="KAF9546897.1"/>
    <property type="molecule type" value="Genomic_DNA"/>
</dbReference>
<dbReference type="GO" id="GO:0000978">
    <property type="term" value="F:RNA polymerase II cis-regulatory region sequence-specific DNA binding"/>
    <property type="evidence" value="ECO:0007669"/>
    <property type="project" value="TreeGrafter"/>
</dbReference>
<dbReference type="Pfam" id="PF13921">
    <property type="entry name" value="Myb_DNA-bind_6"/>
    <property type="match status" value="1"/>
</dbReference>
<evidence type="ECO:0000256" key="1">
    <source>
        <dbReference type="SAM" id="MobiDB-lite"/>
    </source>
</evidence>
<dbReference type="InterPro" id="IPR050560">
    <property type="entry name" value="MYB_TF"/>
</dbReference>
<evidence type="ECO:0000259" key="2">
    <source>
        <dbReference type="PROSITE" id="PS50090"/>
    </source>
</evidence>
<evidence type="ECO:0000313" key="3">
    <source>
        <dbReference type="EMBL" id="KAF9546897.1"/>
    </source>
</evidence>
<proteinExistence type="predicted"/>
<feature type="compositionally biased region" description="Polar residues" evidence="1">
    <location>
        <begin position="80"/>
        <end position="93"/>
    </location>
</feature>
<comment type="caution">
    <text evidence="3">The sequence shown here is derived from an EMBL/GenBank/DDBJ whole genome shotgun (WGS) entry which is preliminary data.</text>
</comment>
<dbReference type="CDD" id="cd00167">
    <property type="entry name" value="SANT"/>
    <property type="match status" value="2"/>
</dbReference>
<keyword evidence="4" id="KW-1185">Reference proteome</keyword>
<feature type="region of interest" description="Disordered" evidence="1">
    <location>
        <begin position="450"/>
        <end position="472"/>
    </location>
</feature>
<organism evidence="3 4">
    <name type="scientific">Mortierella hygrophila</name>
    <dbReference type="NCBI Taxonomy" id="979708"/>
    <lineage>
        <taxon>Eukaryota</taxon>
        <taxon>Fungi</taxon>
        <taxon>Fungi incertae sedis</taxon>
        <taxon>Mucoromycota</taxon>
        <taxon>Mortierellomycotina</taxon>
        <taxon>Mortierellomycetes</taxon>
        <taxon>Mortierellales</taxon>
        <taxon>Mortierellaceae</taxon>
        <taxon>Mortierella</taxon>
    </lineage>
</organism>
<sequence length="472" mass="54337">MATLCRDTNTRLSLVIDTLSRLRLQCLEPLYIHRHPARQQSRTLSGTRLAYRESLTCTTNPYTTRPFDRTYDEPLLKPVNGNSNNNHAHITQLPSPSSPPEKSTTGKKVRAQLGLGLRRIRWTEEEDREFFQLVKEGKNPSFIYTNHFRHRSRRAVAYRANLASKAARLQERQARDGVRDGEPDVARSVAGGEGAEPLRVVYGKIASMLREDSNKLEGRIQEPVAYNGKYLSQNKMWTRDEDELLRQLVQKYSNIPHPHLWNEVSCGSIDGSKRLLRAPQRCNIRWGELYPFPSSRTGSWSKQEELRLQEAISEQLEGKYQVAIDILADQYAKKAKGRQRHGQQHLGEQRPELQQLLSQSALPVLKEGSWPLRMLNWVAIAERVKSRRDHDCLDHFYSVYHNGNIGPWSEEELRRAREGVELFGKDYKRIADYVGTRSAFQVTKMVHRKRFSKKGDGVESEGATREETRAVP</sequence>
<accession>A0A9P6K4S2</accession>
<evidence type="ECO:0000313" key="4">
    <source>
        <dbReference type="Proteomes" id="UP000723463"/>
    </source>
</evidence>
<feature type="domain" description="Myb-like" evidence="2">
    <location>
        <begin position="237"/>
        <end position="290"/>
    </location>
</feature>
<dbReference type="Proteomes" id="UP000723463">
    <property type="component" value="Unassembled WGS sequence"/>
</dbReference>
<dbReference type="GO" id="GO:0000981">
    <property type="term" value="F:DNA-binding transcription factor activity, RNA polymerase II-specific"/>
    <property type="evidence" value="ECO:0007669"/>
    <property type="project" value="TreeGrafter"/>
</dbReference>
<protein>
    <recommendedName>
        <fullName evidence="2">Myb-like domain-containing protein</fullName>
    </recommendedName>
</protein>
<feature type="compositionally biased region" description="Basic and acidic residues" evidence="1">
    <location>
        <begin position="453"/>
        <end position="472"/>
    </location>
</feature>
<dbReference type="SUPFAM" id="SSF46689">
    <property type="entry name" value="Homeodomain-like"/>
    <property type="match status" value="2"/>
</dbReference>
<dbReference type="AlphaFoldDB" id="A0A9P6K4S2"/>
<dbReference type="Pfam" id="PF00249">
    <property type="entry name" value="Myb_DNA-binding"/>
    <property type="match status" value="1"/>
</dbReference>
<dbReference type="PROSITE" id="PS50090">
    <property type="entry name" value="MYB_LIKE"/>
    <property type="match status" value="1"/>
</dbReference>